<reference evidence="2 3" key="1">
    <citation type="submission" date="2020-09" db="EMBL/GenBank/DDBJ databases">
        <title>De no assembly of potato wild relative species, Solanum commersonii.</title>
        <authorList>
            <person name="Cho K."/>
        </authorList>
    </citation>
    <scope>NUCLEOTIDE SEQUENCE [LARGE SCALE GENOMIC DNA]</scope>
    <source>
        <strain evidence="2">LZ3.2</strain>
        <tissue evidence="2">Leaf</tissue>
    </source>
</reference>
<keyword evidence="3" id="KW-1185">Reference proteome</keyword>
<gene>
    <name evidence="2" type="ORF">H5410_022366</name>
</gene>
<dbReference type="Proteomes" id="UP000824120">
    <property type="component" value="Chromosome 4"/>
</dbReference>
<proteinExistence type="predicted"/>
<sequence length="87" mass="10080">CPRILILSQYLMKTLKFQAKKGTRRLKRTKKLKHEHRQDPLAIRRKSTLHRIVPRSSTIPPNGLEREDVVGKNSTAIRQKKGESSSH</sequence>
<comment type="caution">
    <text evidence="2">The sequence shown here is derived from an EMBL/GenBank/DDBJ whole genome shotgun (WGS) entry which is preliminary data.</text>
</comment>
<organism evidence="2 3">
    <name type="scientific">Solanum commersonii</name>
    <name type="common">Commerson's wild potato</name>
    <name type="synonym">Commerson's nightshade</name>
    <dbReference type="NCBI Taxonomy" id="4109"/>
    <lineage>
        <taxon>Eukaryota</taxon>
        <taxon>Viridiplantae</taxon>
        <taxon>Streptophyta</taxon>
        <taxon>Embryophyta</taxon>
        <taxon>Tracheophyta</taxon>
        <taxon>Spermatophyta</taxon>
        <taxon>Magnoliopsida</taxon>
        <taxon>eudicotyledons</taxon>
        <taxon>Gunneridae</taxon>
        <taxon>Pentapetalae</taxon>
        <taxon>asterids</taxon>
        <taxon>lamiids</taxon>
        <taxon>Solanales</taxon>
        <taxon>Solanaceae</taxon>
        <taxon>Solanoideae</taxon>
        <taxon>Solaneae</taxon>
        <taxon>Solanum</taxon>
    </lineage>
</organism>
<feature type="region of interest" description="Disordered" evidence="1">
    <location>
        <begin position="53"/>
        <end position="87"/>
    </location>
</feature>
<protein>
    <submittedName>
        <fullName evidence="2">Uncharacterized protein</fullName>
    </submittedName>
</protein>
<dbReference type="EMBL" id="JACXVP010000004">
    <property type="protein sequence ID" value="KAG5611085.1"/>
    <property type="molecule type" value="Genomic_DNA"/>
</dbReference>
<evidence type="ECO:0000313" key="2">
    <source>
        <dbReference type="EMBL" id="KAG5611085.1"/>
    </source>
</evidence>
<accession>A0A9J5ZF85</accession>
<dbReference type="AlphaFoldDB" id="A0A9J5ZF85"/>
<name>A0A9J5ZF85_SOLCO</name>
<evidence type="ECO:0000313" key="3">
    <source>
        <dbReference type="Proteomes" id="UP000824120"/>
    </source>
</evidence>
<evidence type="ECO:0000256" key="1">
    <source>
        <dbReference type="SAM" id="MobiDB-lite"/>
    </source>
</evidence>
<feature type="non-terminal residue" evidence="2">
    <location>
        <position position="1"/>
    </location>
</feature>